<organism evidence="1 2">
    <name type="scientific">Armillaria borealis</name>
    <dbReference type="NCBI Taxonomy" id="47425"/>
    <lineage>
        <taxon>Eukaryota</taxon>
        <taxon>Fungi</taxon>
        <taxon>Dikarya</taxon>
        <taxon>Basidiomycota</taxon>
        <taxon>Agaricomycotina</taxon>
        <taxon>Agaricomycetes</taxon>
        <taxon>Agaricomycetidae</taxon>
        <taxon>Agaricales</taxon>
        <taxon>Marasmiineae</taxon>
        <taxon>Physalacriaceae</taxon>
        <taxon>Armillaria</taxon>
    </lineage>
</organism>
<comment type="caution">
    <text evidence="1">The sequence shown here is derived from an EMBL/GenBank/DDBJ whole genome shotgun (WGS) entry which is preliminary data.</text>
</comment>
<dbReference type="Proteomes" id="UP001175226">
    <property type="component" value="Unassembled WGS sequence"/>
</dbReference>
<sequence length="234" mass="26253">MLGLLHAFPYTRKLALVGSCMDVNGGGDVFRVNNSGENMDYAISTSKVRETVWRCEVLALHFYALPDEDVVTLSRWLSRASELEGLYVKVTNDTDILAAQKLVSNCTSTLRKLNVHIYEDGIWMVPIDLKACQCLQSLNICCTDYYGHMLVDILESIGPVTGADPLQIWLRMARCIAAMGMGNITVKVSVIHNSDIDWTKTRFNDEADYGDWIRLNCFKAVVEAMEGRFVLKSN</sequence>
<dbReference type="AlphaFoldDB" id="A0AA39JMM6"/>
<proteinExistence type="predicted"/>
<reference evidence="1" key="1">
    <citation type="submission" date="2023-06" db="EMBL/GenBank/DDBJ databases">
        <authorList>
            <consortium name="Lawrence Berkeley National Laboratory"/>
            <person name="Ahrendt S."/>
            <person name="Sahu N."/>
            <person name="Indic B."/>
            <person name="Wong-Bajracharya J."/>
            <person name="Merenyi Z."/>
            <person name="Ke H.-M."/>
            <person name="Monk M."/>
            <person name="Kocsube S."/>
            <person name="Drula E."/>
            <person name="Lipzen A."/>
            <person name="Balint B."/>
            <person name="Henrissat B."/>
            <person name="Andreopoulos B."/>
            <person name="Martin F.M."/>
            <person name="Harder C.B."/>
            <person name="Rigling D."/>
            <person name="Ford K.L."/>
            <person name="Foster G.D."/>
            <person name="Pangilinan J."/>
            <person name="Papanicolaou A."/>
            <person name="Barry K."/>
            <person name="LaButti K."/>
            <person name="Viragh M."/>
            <person name="Koriabine M."/>
            <person name="Yan M."/>
            <person name="Riley R."/>
            <person name="Champramary S."/>
            <person name="Plett K.L."/>
            <person name="Tsai I.J."/>
            <person name="Slot J."/>
            <person name="Sipos G."/>
            <person name="Plett J."/>
            <person name="Nagy L.G."/>
            <person name="Grigoriev I.V."/>
        </authorList>
    </citation>
    <scope>NUCLEOTIDE SEQUENCE</scope>
    <source>
        <strain evidence="1">FPL87.14</strain>
    </source>
</reference>
<dbReference type="EMBL" id="JAUEPT010000019">
    <property type="protein sequence ID" value="KAK0444491.1"/>
    <property type="molecule type" value="Genomic_DNA"/>
</dbReference>
<accession>A0AA39JMM6</accession>
<evidence type="ECO:0000313" key="2">
    <source>
        <dbReference type="Proteomes" id="UP001175226"/>
    </source>
</evidence>
<dbReference type="SUPFAM" id="SSF52047">
    <property type="entry name" value="RNI-like"/>
    <property type="match status" value="1"/>
</dbReference>
<keyword evidence="2" id="KW-1185">Reference proteome</keyword>
<protein>
    <submittedName>
        <fullName evidence="1">Uncharacterized protein</fullName>
    </submittedName>
</protein>
<evidence type="ECO:0000313" key="1">
    <source>
        <dbReference type="EMBL" id="KAK0444491.1"/>
    </source>
</evidence>
<name>A0AA39JMM6_9AGAR</name>
<gene>
    <name evidence="1" type="ORF">EV421DRAFT_1735280</name>
</gene>